<proteinExistence type="predicted"/>
<evidence type="ECO:0008006" key="5">
    <source>
        <dbReference type="Google" id="ProtNLM"/>
    </source>
</evidence>
<feature type="transmembrane region" description="Helical" evidence="2">
    <location>
        <begin position="6"/>
        <end position="31"/>
    </location>
</feature>
<feature type="transmembrane region" description="Helical" evidence="2">
    <location>
        <begin position="83"/>
        <end position="105"/>
    </location>
</feature>
<dbReference type="AlphaFoldDB" id="M3VH23"/>
<name>M3VH23_GORML</name>
<dbReference type="RefSeq" id="WP_008381403.1">
    <property type="nucleotide sequence ID" value="NZ_BAOP01000038.1"/>
</dbReference>
<evidence type="ECO:0000313" key="4">
    <source>
        <dbReference type="Proteomes" id="UP000035009"/>
    </source>
</evidence>
<sequence length="191" mass="18761">MHILSVVTAVLALVLAVFWAGVGTAGLLGALKRNRWIGVRSDETMRSAEAFTAGNKAASPGFLFTALILAIGGVLGFSGDLGFLFAIVAIVAGFGIAVLAAGFGVRVAAAVPEPENEGGCSSGCCSGETTDSAADDGHGDDPASDCGTSSCGSCALQGMCTTDDAVADRPAHSAPGAAADRPAHSAPGAVH</sequence>
<dbReference type="OrthoDB" id="3697642at2"/>
<dbReference type="eggNOG" id="COG5658">
    <property type="taxonomic scope" value="Bacteria"/>
</dbReference>
<dbReference type="Proteomes" id="UP000035009">
    <property type="component" value="Unassembled WGS sequence"/>
</dbReference>
<dbReference type="STRING" id="410332.SAMN04488550_0197"/>
<keyword evidence="4" id="KW-1185">Reference proteome</keyword>
<feature type="region of interest" description="Disordered" evidence="1">
    <location>
        <begin position="170"/>
        <end position="191"/>
    </location>
</feature>
<evidence type="ECO:0000313" key="3">
    <source>
        <dbReference type="EMBL" id="GAC81549.1"/>
    </source>
</evidence>
<reference evidence="3 4" key="1">
    <citation type="submission" date="2013-02" db="EMBL/GenBank/DDBJ databases">
        <title>Whole genome shotgun sequence of Gordonia malaquae NBRC 108250.</title>
        <authorList>
            <person name="Yoshida I."/>
            <person name="Hosoyama A."/>
            <person name="Tsuchikane K."/>
            <person name="Ando Y."/>
            <person name="Baba S."/>
            <person name="Ohji S."/>
            <person name="Hamada M."/>
            <person name="Tamura T."/>
            <person name="Yamazoe A."/>
            <person name="Yamazaki S."/>
            <person name="Fujita N."/>
        </authorList>
    </citation>
    <scope>NUCLEOTIDE SEQUENCE [LARGE SCALE GENOMIC DNA]</scope>
    <source>
        <strain evidence="3 4">NBRC 108250</strain>
    </source>
</reference>
<evidence type="ECO:0000256" key="1">
    <source>
        <dbReference type="SAM" id="MobiDB-lite"/>
    </source>
</evidence>
<evidence type="ECO:0000256" key="2">
    <source>
        <dbReference type="SAM" id="Phobius"/>
    </source>
</evidence>
<organism evidence="3 4">
    <name type="scientific">Gordonia malaquae NBRC 108250</name>
    <dbReference type="NCBI Taxonomy" id="1223542"/>
    <lineage>
        <taxon>Bacteria</taxon>
        <taxon>Bacillati</taxon>
        <taxon>Actinomycetota</taxon>
        <taxon>Actinomycetes</taxon>
        <taxon>Mycobacteriales</taxon>
        <taxon>Gordoniaceae</taxon>
        <taxon>Gordonia</taxon>
    </lineage>
</organism>
<keyword evidence="2" id="KW-0812">Transmembrane</keyword>
<dbReference type="Pfam" id="PF13630">
    <property type="entry name" value="SdpI"/>
    <property type="match status" value="1"/>
</dbReference>
<protein>
    <recommendedName>
        <fullName evidence="5">SdpI/YhfL family protein</fullName>
    </recommendedName>
</protein>
<accession>M3VH23</accession>
<dbReference type="InterPro" id="IPR025962">
    <property type="entry name" value="SdpI/YhfL"/>
</dbReference>
<feature type="transmembrane region" description="Helical" evidence="2">
    <location>
        <begin position="57"/>
        <end position="77"/>
    </location>
</feature>
<dbReference type="EMBL" id="BAOP01000038">
    <property type="protein sequence ID" value="GAC81549.1"/>
    <property type="molecule type" value="Genomic_DNA"/>
</dbReference>
<gene>
    <name evidence="3" type="ORF">GM1_038_00020</name>
</gene>
<comment type="caution">
    <text evidence="3">The sequence shown here is derived from an EMBL/GenBank/DDBJ whole genome shotgun (WGS) entry which is preliminary data.</text>
</comment>
<keyword evidence="2" id="KW-1133">Transmembrane helix</keyword>
<keyword evidence="2" id="KW-0472">Membrane</keyword>